<keyword evidence="2" id="KW-1185">Reference proteome</keyword>
<protein>
    <submittedName>
        <fullName evidence="1">Uncharacterized protein</fullName>
    </submittedName>
</protein>
<reference evidence="1 2" key="1">
    <citation type="submission" date="2020-06" db="EMBL/GenBank/DDBJ databases">
        <title>Sulfitobacter algicola sp. nov., isolated from green algae.</title>
        <authorList>
            <person name="Wang C."/>
        </authorList>
    </citation>
    <scope>NUCLEOTIDE SEQUENCE [LARGE SCALE GENOMIC DNA]</scope>
    <source>
        <strain evidence="1 2">1151</strain>
    </source>
</reference>
<comment type="caution">
    <text evidence="1">The sequence shown here is derived from an EMBL/GenBank/DDBJ whole genome shotgun (WGS) entry which is preliminary data.</text>
</comment>
<gene>
    <name evidence="1" type="ORF">HRQ87_12000</name>
</gene>
<dbReference type="Proteomes" id="UP000777935">
    <property type="component" value="Unassembled WGS sequence"/>
</dbReference>
<dbReference type="RefSeq" id="WP_174138607.1">
    <property type="nucleotide sequence ID" value="NZ_JABUFE010000006.1"/>
</dbReference>
<organism evidence="1 2">
    <name type="scientific">Parasulfitobacter algicola</name>
    <dbReference type="NCBI Taxonomy" id="2614809"/>
    <lineage>
        <taxon>Bacteria</taxon>
        <taxon>Pseudomonadati</taxon>
        <taxon>Pseudomonadota</taxon>
        <taxon>Alphaproteobacteria</taxon>
        <taxon>Rhodobacterales</taxon>
        <taxon>Roseobacteraceae</taxon>
        <taxon>Parasulfitobacter</taxon>
    </lineage>
</organism>
<sequence>MSRDSEGYCEHDQDLGLLTISFGRQILKEVGLRDNFGFHDIFGDIDPILLNLCLGGEDFGRGGTLYRETMHRALAAQLVQLIQPASE</sequence>
<evidence type="ECO:0000313" key="1">
    <source>
        <dbReference type="EMBL" id="NSX55527.1"/>
    </source>
</evidence>
<accession>A0ABX2IRK3</accession>
<evidence type="ECO:0000313" key="2">
    <source>
        <dbReference type="Proteomes" id="UP000777935"/>
    </source>
</evidence>
<proteinExistence type="predicted"/>
<dbReference type="EMBL" id="JABUFE010000006">
    <property type="protein sequence ID" value="NSX55527.1"/>
    <property type="molecule type" value="Genomic_DNA"/>
</dbReference>
<name>A0ABX2IRK3_9RHOB</name>